<dbReference type="Pfam" id="PF00630">
    <property type="entry name" value="Filamin"/>
    <property type="match status" value="12"/>
</dbReference>
<organism evidence="6 7">
    <name type="scientific">Klebsormidium nitens</name>
    <name type="common">Green alga</name>
    <name type="synonym">Ulothrix nitens</name>
    <dbReference type="NCBI Taxonomy" id="105231"/>
    <lineage>
        <taxon>Eukaryota</taxon>
        <taxon>Viridiplantae</taxon>
        <taxon>Streptophyta</taxon>
        <taxon>Klebsormidiophyceae</taxon>
        <taxon>Klebsormidiales</taxon>
        <taxon>Klebsormidiaceae</taxon>
        <taxon>Klebsormidium</taxon>
    </lineage>
</organism>
<feature type="repeat" description="Filamin" evidence="2">
    <location>
        <begin position="398"/>
        <end position="502"/>
    </location>
</feature>
<feature type="repeat" description="Filamin" evidence="2">
    <location>
        <begin position="1021"/>
        <end position="1126"/>
    </location>
</feature>
<dbReference type="InterPro" id="IPR002909">
    <property type="entry name" value="IPT_dom"/>
</dbReference>
<proteinExistence type="predicted"/>
<dbReference type="SUPFAM" id="SSF49373">
    <property type="entry name" value="Invasin/intimin cell-adhesion fragments"/>
    <property type="match status" value="1"/>
</dbReference>
<dbReference type="PROSITE" id="PS50194">
    <property type="entry name" value="FILAMIN_REPEAT"/>
    <property type="match status" value="18"/>
</dbReference>
<dbReference type="SMART" id="SM00557">
    <property type="entry name" value="IG_FLMN"/>
    <property type="match status" value="15"/>
</dbReference>
<evidence type="ECO:0000256" key="1">
    <source>
        <dbReference type="ARBA" id="ARBA00022737"/>
    </source>
</evidence>
<feature type="repeat" description="Filamin" evidence="2">
    <location>
        <begin position="811"/>
        <end position="918"/>
    </location>
</feature>
<evidence type="ECO:0000256" key="4">
    <source>
        <dbReference type="SAM" id="Phobius"/>
    </source>
</evidence>
<evidence type="ECO:0000256" key="3">
    <source>
        <dbReference type="SAM" id="MobiDB-lite"/>
    </source>
</evidence>
<feature type="repeat" description="Filamin" evidence="2">
    <location>
        <begin position="1756"/>
        <end position="1857"/>
    </location>
</feature>
<dbReference type="EMBL" id="DF237237">
    <property type="protein sequence ID" value="GAQ86428.1"/>
    <property type="molecule type" value="Genomic_DNA"/>
</dbReference>
<dbReference type="Pfam" id="PF01833">
    <property type="entry name" value="TIG"/>
    <property type="match status" value="2"/>
</dbReference>
<dbReference type="InterPro" id="IPR013783">
    <property type="entry name" value="Ig-like_fold"/>
</dbReference>
<dbReference type="PANTHER" id="PTHR38537">
    <property type="entry name" value="JITTERBUG, ISOFORM N"/>
    <property type="match status" value="1"/>
</dbReference>
<accession>A0A0U9HK99</accession>
<evidence type="ECO:0000259" key="5">
    <source>
        <dbReference type="SMART" id="SM00429"/>
    </source>
</evidence>
<dbReference type="InterPro" id="IPR001298">
    <property type="entry name" value="Filamin/ABP280_rpt"/>
</dbReference>
<feature type="repeat" description="Filamin" evidence="2">
    <location>
        <begin position="1859"/>
        <end position="1972"/>
    </location>
</feature>
<feature type="repeat" description="Filamin" evidence="2">
    <location>
        <begin position="1228"/>
        <end position="1333"/>
    </location>
</feature>
<feature type="repeat" description="Filamin" evidence="2">
    <location>
        <begin position="504"/>
        <end position="603"/>
    </location>
</feature>
<feature type="region of interest" description="Disordered" evidence="3">
    <location>
        <begin position="2686"/>
        <end position="2724"/>
    </location>
</feature>
<sequence length="2724" mass="267327">MAGTATSFQIQARDVYGNLAAADQTLLAARLVSSAAAVVPTVTVVAGSVGLYSAALTATVAGQYNLSVTYNGTLIAGATSPLLKTVLPSTVSARQCFAYGAGISGGLAGANLSFTVQAADQYGNAITSGTYLFSAAISPAVSSSLTLTASAAGVATGSYSISQAGTYTLTLALNGTTINGGQAYSIGIGPSAVSPAQTTVSGAGLASSVAGVAGVVVIQVRDQYGNTLQGEQAQLSVVLRSLAGGSNLTATVTAVAGSTGQYQASLSPTVAGPYSAEVRYNGTLVGGATAGTPKTVTPGPVYGPACTVSGLVSSAVAGVAQSLRIQAADQYGNAQTSGSPAFAAAFTPAAGTTWTVMSNNDGNSTLQYRLTVVGSYKMALTLGGSPVAGSPFSLTVTPGPVSAAQCTASGSGLSTATAGVAATFKVLLYDASGNAVSNAAPSSLAATLTVSGVPTVMGSAHSDDVAANGVTVSYVVTVATAYTLTITWQGQTISGGVTTVTAGPGAASASTSTATGTGLSGGVAGSSLAFTLRARDAFNNALSTGSQNFSLSFAPATPTTASVTDNGDGTAGATYSFNVAGSYTARLYLAGAELAASPVAVLISPGAAVAGQSSATGEGLSSPSTVAANSILVQLRDSYGNALASGGDSVTYSVAGPSAAVKQAVVYVGAGAYSTSYTVSGLGAYTVTVSVNGAQLPGSPFSATATAGTARAASCSGSLSAATLVAGQSGLLTVQAKDASGNALSSGGLAFNVRFSPTPATGPALATTTTDGNNGAYTLPFQINVAATYSVAVTLSGTAIAGSPFALTVLPGVVSASSCTAAGSAISSHTAASNDSLVVTAKDSYGNTVTAATDAGGQPISFTATLAGPAGSSSTALAATPNQGLYNATLNMQAAGTYSLRVSYQGTNISGSPFGVTVSPGPPSVAYSILSAAMNPVVAGAQGALVIQAYDAFNNKRTAGGDGFRVTMTLGSASFSGTPADNGDGTYTRAFNRTAAGSYTIQATYNGAAFSTLAAPQIVVPADVSVSQSVVSGTALSSQAAGTARVLQLLALDAFGNAITAATTASSVPIIFTATVAGPQALTALLTAAGGGVYQATITLTVAGTYSLAVDYNSQLIAASPYPVVTIPGPISAAGSLLALPAASVVAGQPFSVLVTAQDAYGNVQPAADPAFLVLLQLATTGGGPPAYTGAGVYNYSAAYSAAGLYTVTATYNGVPVGYNSLILSIVAGSLYPPSCVVRGSALADLATGATRYLSVLATDAYGNVLNSQYDASRSTIQFQLAISGAETRSTALVYAGTGLHEQSFTPLTVGTYGLAITYRGVAVAASPYTMTASANDVSAAQSIVTVNGPTTMQAGQVTSLTIQARDAYGNPKPSAAAGFLVLLSLDGATSGGAPTFVGNGTYVYSQNVTQQGDYVIHATYNQQDIAGSPLQLHVVAGPVVASACSLSGSGLQSAAAGTPLTVDVQAADAWSNPTGGLVDALGVAVVFQLAISGPSAVNQVFAVLPGKQEATFTLTRVGPYTVAVTGSSTATNVLGSPYQITIFPGSIAGSKSSVSIPALPSLVAGTASSVQIQARDAYGNARVQGGQGFTVWLTAAGQTVNGAPTDNGDGTYTYPLNLTVAAAYSISVTYKGTTVPSSPYTLTVLPGVVSGPASTATGSGIASRSAGDAAHVVVTARDAFGNPATAATDAGGPVFYTYTLSGALALTGNLTAAGSGSFTLDLPLVQAGSYSLAIALRNQSAIQGSPFAAIVSPGAPSPTTSRRLLVVAGVPSTTAGVPIVFTVQAEDRFGNSVTGDQAQLTALVSDGGNATAVVPIAYAGGGQYSTSFATTRTGPYILQVVMAGQNVVNSPSTFTVLPGALDASRTTISGPELVKGPSAWTLATQATHMSSLLITTFDQFGNQRAPGGDALLASVTMLAQGGATPTVTAVDNGDGSYFLRCVAPSPGNGVLNASLAGRPLLFGSSPLLAWTVAPPAAVSISALWPPAGPVTGQTAITVTGLNFFAADVLTCQFGGGGAASTAGSFVNSTAVVCPSPRVGAPAQVSLLLTLGSNANGPQASFMGFRFYAAISITAVSPAWVSAAGGDVVTVSGTGLVATGAAWCRFTDISAAGTTADPGLVSGPNVAPAATALSMATVSSGGSVSCSVPAMAGASLVAVDVSLNGQQFSAERLPLPLVADFAPSASNSSFTVGPGQAVALDTATTAKVAFGNATFAGITQAPLHGSTAVSGSVVRYTPGANFLGSDSFTYSIADGRGRTATAVVSIAVLPPPPHFAAVPASIVADEDVQFPVTGTLDGFVLQYLDPAAPLSVSVSAAHGLCSLAPAQSALWAAAALPPAAAAAMTTKGPLTFSGTVATINSALQAVRCTGSQYFNGNDTLTVSVTNSAGAGDFTLVPIYVRARNNPPFATAPSSVAINVTGSGVIPAAGSVGLANGAATGVRIPGVALGDPDNADTRLDGRRLTLSVTLSAAKGTLSVDVTSDVLVTAPADTPVAASGLTRVQGGSLAFTATVAAANAALLTLVYDRQPVNGTMSSAGDLVVVAVSDGGNFGCELLCGAGAPLPMAATASIAIVVAGASPDPYDPLQPSSTPATVLAGSLGGLGLIGLAVMAAVGGLVYVAVRRHRAALDGADDDDDQAYEAARVYNPLWVPSAGGDHAAGFVSTPNPLLLRQRSAEREQLAAIDREIAHRADASSRAASRGGPRAPPPGVRRGSNGATPAQNQ</sequence>
<dbReference type="OrthoDB" id="5334309at2759"/>
<feature type="repeat" description="Filamin" evidence="2">
    <location>
        <begin position="1437"/>
        <end position="1543"/>
    </location>
</feature>
<feature type="repeat" description="Filamin" evidence="2">
    <location>
        <begin position="605"/>
        <end position="705"/>
    </location>
</feature>
<dbReference type="InterPro" id="IPR017868">
    <property type="entry name" value="Filamin/ABP280_repeat-like"/>
</dbReference>
<feature type="repeat" description="Filamin" evidence="2">
    <location>
        <begin position="1"/>
        <end position="86"/>
    </location>
</feature>
<keyword evidence="4" id="KW-1133">Transmembrane helix</keyword>
<feature type="repeat" description="Filamin" evidence="2">
    <location>
        <begin position="930"/>
        <end position="1021"/>
    </location>
</feature>
<dbReference type="OMA" id="KWADEHI"/>
<feature type="repeat" description="Filamin" evidence="2">
    <location>
        <begin position="301"/>
        <end position="396"/>
    </location>
</feature>
<feature type="transmembrane region" description="Helical" evidence="4">
    <location>
        <begin position="2595"/>
        <end position="2622"/>
    </location>
</feature>
<dbReference type="CDD" id="cd00102">
    <property type="entry name" value="IPT"/>
    <property type="match status" value="1"/>
</dbReference>
<dbReference type="InterPro" id="IPR014756">
    <property type="entry name" value="Ig_E-set"/>
</dbReference>
<gene>
    <name evidence="6" type="ORF">KFL_002880110</name>
</gene>
<keyword evidence="4" id="KW-0812">Transmembrane</keyword>
<dbReference type="Gene3D" id="2.60.40.3440">
    <property type="match status" value="1"/>
</dbReference>
<name>A0A0U9HK99_KLENI</name>
<dbReference type="SMART" id="SM00429">
    <property type="entry name" value="IPT"/>
    <property type="match status" value="2"/>
</dbReference>
<keyword evidence="1" id="KW-0677">Repeat</keyword>
<feature type="repeat" description="Filamin" evidence="2">
    <location>
        <begin position="704"/>
        <end position="809"/>
    </location>
</feature>
<feature type="repeat" description="Filamin" evidence="2">
    <location>
        <begin position="1545"/>
        <end position="1645"/>
    </location>
</feature>
<feature type="repeat" description="Filamin" evidence="2">
    <location>
        <begin position="1647"/>
        <end position="1752"/>
    </location>
</feature>
<protein>
    <submittedName>
        <fullName evidence="6">Filamin</fullName>
    </submittedName>
</protein>
<feature type="repeat" description="Filamin" evidence="2">
    <location>
        <begin position="190"/>
        <end position="298"/>
    </location>
</feature>
<dbReference type="SUPFAM" id="SSF81296">
    <property type="entry name" value="E set domains"/>
    <property type="match status" value="18"/>
</dbReference>
<dbReference type="InterPro" id="IPR008964">
    <property type="entry name" value="Invasin/intimin_cell_adhesion"/>
</dbReference>
<dbReference type="STRING" id="105231.A0A0U9HK99"/>
<dbReference type="InterPro" id="IPR044801">
    <property type="entry name" value="Filamin"/>
</dbReference>
<dbReference type="Pfam" id="PF17963">
    <property type="entry name" value="Big_9"/>
    <property type="match status" value="1"/>
</dbReference>
<feature type="repeat" description="Filamin" evidence="2">
    <location>
        <begin position="88"/>
        <end position="180"/>
    </location>
</feature>
<feature type="compositionally biased region" description="Low complexity" evidence="3">
    <location>
        <begin position="2695"/>
        <end position="2704"/>
    </location>
</feature>
<keyword evidence="4" id="KW-0472">Membrane</keyword>
<dbReference type="PANTHER" id="PTHR38537:SF15">
    <property type="entry name" value="FILAMIN"/>
    <property type="match status" value="1"/>
</dbReference>
<feature type="repeat" description="Filamin" evidence="2">
    <location>
        <begin position="1399"/>
        <end position="1435"/>
    </location>
</feature>
<evidence type="ECO:0000313" key="6">
    <source>
        <dbReference type="EMBL" id="GAQ86428.1"/>
    </source>
</evidence>
<dbReference type="GO" id="GO:0030036">
    <property type="term" value="P:actin cytoskeleton organization"/>
    <property type="evidence" value="ECO:0007669"/>
    <property type="project" value="InterPro"/>
</dbReference>
<feature type="domain" description="IPT/TIG" evidence="5">
    <location>
        <begin position="1978"/>
        <end position="2068"/>
    </location>
</feature>
<dbReference type="GO" id="GO:0051015">
    <property type="term" value="F:actin filament binding"/>
    <property type="evidence" value="ECO:0007669"/>
    <property type="project" value="InterPro"/>
</dbReference>
<keyword evidence="7" id="KW-1185">Reference proteome</keyword>
<evidence type="ECO:0000313" key="7">
    <source>
        <dbReference type="Proteomes" id="UP000054558"/>
    </source>
</evidence>
<dbReference type="Proteomes" id="UP000054558">
    <property type="component" value="Unassembled WGS sequence"/>
</dbReference>
<feature type="domain" description="IPT/TIG" evidence="5">
    <location>
        <begin position="2070"/>
        <end position="2178"/>
    </location>
</feature>
<evidence type="ECO:0000256" key="2">
    <source>
        <dbReference type="PROSITE-ProRule" id="PRU00087"/>
    </source>
</evidence>
<dbReference type="Gene3D" id="2.60.40.10">
    <property type="entry name" value="Immunoglobulins"/>
    <property type="match status" value="21"/>
</dbReference>
<reference evidence="6 7" key="1">
    <citation type="journal article" date="2014" name="Nat. Commun.">
        <title>Klebsormidium flaccidum genome reveals primary factors for plant terrestrial adaptation.</title>
        <authorList>
            <person name="Hori K."/>
            <person name="Maruyama F."/>
            <person name="Fujisawa T."/>
            <person name="Togashi T."/>
            <person name="Yamamoto N."/>
            <person name="Seo M."/>
            <person name="Sato S."/>
            <person name="Yamada T."/>
            <person name="Mori H."/>
            <person name="Tajima N."/>
            <person name="Moriyama T."/>
            <person name="Ikeuchi M."/>
            <person name="Watanabe M."/>
            <person name="Wada H."/>
            <person name="Kobayashi K."/>
            <person name="Saito M."/>
            <person name="Masuda T."/>
            <person name="Sasaki-Sekimoto Y."/>
            <person name="Mashiguchi K."/>
            <person name="Awai K."/>
            <person name="Shimojima M."/>
            <person name="Masuda S."/>
            <person name="Iwai M."/>
            <person name="Nobusawa T."/>
            <person name="Narise T."/>
            <person name="Kondo S."/>
            <person name="Saito H."/>
            <person name="Sato R."/>
            <person name="Murakawa M."/>
            <person name="Ihara Y."/>
            <person name="Oshima-Yamada Y."/>
            <person name="Ohtaka K."/>
            <person name="Satoh M."/>
            <person name="Sonobe K."/>
            <person name="Ishii M."/>
            <person name="Ohtani R."/>
            <person name="Kanamori-Sato M."/>
            <person name="Honoki R."/>
            <person name="Miyazaki D."/>
            <person name="Mochizuki H."/>
            <person name="Umetsu J."/>
            <person name="Higashi K."/>
            <person name="Shibata D."/>
            <person name="Kamiya Y."/>
            <person name="Sato N."/>
            <person name="Nakamura Y."/>
            <person name="Tabata S."/>
            <person name="Ida S."/>
            <person name="Kurokawa K."/>
            <person name="Ohta H."/>
        </authorList>
    </citation>
    <scope>NUCLEOTIDE SEQUENCE [LARGE SCALE GENOMIC DNA]</scope>
    <source>
        <strain evidence="6 7">NIES-2285</strain>
    </source>
</reference>